<dbReference type="Pfam" id="PF00561">
    <property type="entry name" value="Abhydrolase_1"/>
    <property type="match status" value="1"/>
</dbReference>
<evidence type="ECO:0000259" key="1">
    <source>
        <dbReference type="Pfam" id="PF00561"/>
    </source>
</evidence>
<gene>
    <name evidence="2" type="primary">bpoA</name>
    <name evidence="2" type="ORF">GCM10011349_25170</name>
</gene>
<proteinExistence type="predicted"/>
<dbReference type="Gene3D" id="3.40.50.1820">
    <property type="entry name" value="alpha/beta hydrolase"/>
    <property type="match status" value="1"/>
</dbReference>
<keyword evidence="3" id="KW-1185">Reference proteome</keyword>
<sequence length="282" mass="30327">MPGTIAKNRINVPGDGLTLAADAYGDPAAPPVCFFHGGGQSRRSWTGSARRVAQAGYYGITFDLRGHGESGWATNGDYLLEAYGRDVEAVLQALGRPSALVGASRGGQSALVGGSRHPDLVRLIMLADVAPHIHDTGVNEIRAFFKASEAGFTSLEQAAAALNQHLGQPLLPDVSGLAKAMREQDGRLFWHWDPRTAEPQFLHPPSEAEALVAAARRVTTPVVLVRAELSEIVSKESVQRFKDLTPQLEVETAAGVGHMFTGDRNDSFAERLLQHLARHMPL</sequence>
<dbReference type="InterPro" id="IPR000073">
    <property type="entry name" value="AB_hydrolase_1"/>
</dbReference>
<reference evidence="3" key="1">
    <citation type="journal article" date="2019" name="Int. J. Syst. Evol. Microbiol.">
        <title>The Global Catalogue of Microorganisms (GCM) 10K type strain sequencing project: providing services to taxonomists for standard genome sequencing and annotation.</title>
        <authorList>
            <consortium name="The Broad Institute Genomics Platform"/>
            <consortium name="The Broad Institute Genome Sequencing Center for Infectious Disease"/>
            <person name="Wu L."/>
            <person name="Ma J."/>
        </authorList>
    </citation>
    <scope>NUCLEOTIDE SEQUENCE [LARGE SCALE GENOMIC DNA]</scope>
    <source>
        <strain evidence="3">CGMCC 1.6784</strain>
    </source>
</reference>
<organism evidence="2 3">
    <name type="scientific">Novosphingobium indicum</name>
    <dbReference type="NCBI Taxonomy" id="462949"/>
    <lineage>
        <taxon>Bacteria</taxon>
        <taxon>Pseudomonadati</taxon>
        <taxon>Pseudomonadota</taxon>
        <taxon>Alphaproteobacteria</taxon>
        <taxon>Sphingomonadales</taxon>
        <taxon>Sphingomonadaceae</taxon>
        <taxon>Novosphingobium</taxon>
    </lineage>
</organism>
<keyword evidence="2" id="KW-0575">Peroxidase</keyword>
<evidence type="ECO:0000313" key="3">
    <source>
        <dbReference type="Proteomes" id="UP000605099"/>
    </source>
</evidence>
<dbReference type="Proteomes" id="UP000605099">
    <property type="component" value="Unassembled WGS sequence"/>
</dbReference>
<evidence type="ECO:0000313" key="2">
    <source>
        <dbReference type="EMBL" id="GGN52077.1"/>
    </source>
</evidence>
<comment type="caution">
    <text evidence="2">The sequence shown here is derived from an EMBL/GenBank/DDBJ whole genome shotgun (WGS) entry which is preliminary data.</text>
</comment>
<dbReference type="SUPFAM" id="SSF53474">
    <property type="entry name" value="alpha/beta-Hydrolases"/>
    <property type="match status" value="1"/>
</dbReference>
<dbReference type="RefSeq" id="WP_229710242.1">
    <property type="nucleotide sequence ID" value="NZ_BMLK01000011.1"/>
</dbReference>
<dbReference type="PANTHER" id="PTHR43194:SF2">
    <property type="entry name" value="PEROXISOMAL MEMBRANE PROTEIN LPX1"/>
    <property type="match status" value="1"/>
</dbReference>
<dbReference type="EMBL" id="BMLK01000011">
    <property type="protein sequence ID" value="GGN52077.1"/>
    <property type="molecule type" value="Genomic_DNA"/>
</dbReference>
<dbReference type="InterPro" id="IPR029058">
    <property type="entry name" value="AB_hydrolase_fold"/>
</dbReference>
<accession>A0ABQ2JPY3</accession>
<dbReference type="GO" id="GO:0004601">
    <property type="term" value="F:peroxidase activity"/>
    <property type="evidence" value="ECO:0007669"/>
    <property type="project" value="UniProtKB-KW"/>
</dbReference>
<keyword evidence="2" id="KW-0560">Oxidoreductase</keyword>
<feature type="domain" description="AB hydrolase-1" evidence="1">
    <location>
        <begin position="30"/>
        <end position="260"/>
    </location>
</feature>
<dbReference type="PANTHER" id="PTHR43194">
    <property type="entry name" value="HYDROLASE ALPHA/BETA FOLD FAMILY"/>
    <property type="match status" value="1"/>
</dbReference>
<name>A0ABQ2JPY3_9SPHN</name>
<protein>
    <submittedName>
        <fullName evidence="2">Peroxidase</fullName>
    </submittedName>
</protein>
<dbReference type="InterPro" id="IPR050228">
    <property type="entry name" value="Carboxylesterase_BioH"/>
</dbReference>